<dbReference type="PANTHER" id="PTHR43792">
    <property type="entry name" value="GNAT FAMILY, PUTATIVE (AFU_ORTHOLOGUE AFUA_3G00765)-RELATED-RELATED"/>
    <property type="match status" value="1"/>
</dbReference>
<organism evidence="5">
    <name type="scientific">Acinetobacter baumannii</name>
    <dbReference type="NCBI Taxonomy" id="470"/>
    <lineage>
        <taxon>Bacteria</taxon>
        <taxon>Pseudomonadati</taxon>
        <taxon>Pseudomonadota</taxon>
        <taxon>Gammaproteobacteria</taxon>
        <taxon>Moraxellales</taxon>
        <taxon>Moraxellaceae</taxon>
        <taxon>Acinetobacter</taxon>
        <taxon>Acinetobacter calcoaceticus/baumannii complex</taxon>
    </lineage>
</organism>
<dbReference type="EMBL" id="KY434633">
    <property type="protein sequence ID" value="ARR95930.1"/>
    <property type="molecule type" value="Genomic_DNA"/>
</dbReference>
<evidence type="ECO:0000256" key="1">
    <source>
        <dbReference type="ARBA" id="ARBA00022679"/>
    </source>
</evidence>
<comment type="similarity">
    <text evidence="3">Belongs to the acetyltransferase family. RimJ subfamily.</text>
</comment>
<evidence type="ECO:0000256" key="2">
    <source>
        <dbReference type="ARBA" id="ARBA00023315"/>
    </source>
</evidence>
<evidence type="ECO:0000313" key="5">
    <source>
        <dbReference type="EMBL" id="ARR95930.1"/>
    </source>
</evidence>
<dbReference type="PANTHER" id="PTHR43792:SF8">
    <property type="entry name" value="[RIBOSOMAL PROTEIN US5]-ALANINE N-ACETYLTRANSFERASE"/>
    <property type="match status" value="1"/>
</dbReference>
<dbReference type="Pfam" id="PF13302">
    <property type="entry name" value="Acetyltransf_3"/>
    <property type="match status" value="1"/>
</dbReference>
<dbReference type="InterPro" id="IPR051531">
    <property type="entry name" value="N-acetyltransferase"/>
</dbReference>
<reference evidence="5" key="1">
    <citation type="journal article" date="2013" name="PLoS ONE">
        <title>Variation in the Complex Carbohydrate Biosynthesis Loci of Acinetobacter baumannii Genomes.</title>
        <authorList>
            <person name="Kenyon J.J."/>
            <person name="Hall R.M."/>
        </authorList>
    </citation>
    <scope>NUCLEOTIDE SEQUENCE</scope>
    <source>
        <strain evidence="5">BAL_030</strain>
    </source>
</reference>
<evidence type="ECO:0000259" key="4">
    <source>
        <dbReference type="Pfam" id="PF13302"/>
    </source>
</evidence>
<dbReference type="GO" id="GO:0016747">
    <property type="term" value="F:acyltransferase activity, transferring groups other than amino-acyl groups"/>
    <property type="evidence" value="ECO:0007669"/>
    <property type="project" value="InterPro"/>
</dbReference>
<name>A0A2Z2GYY8_ACIBA</name>
<accession>A0A2Z2GYY8</accession>
<dbReference type="AlphaFoldDB" id="A0A2Z2GYY8"/>
<protein>
    <submittedName>
        <fullName evidence="5">FdtC</fullName>
    </submittedName>
</protein>
<reference evidence="5" key="2">
    <citation type="submission" date="2017-01" db="EMBL/GenBank/DDBJ databases">
        <authorList>
            <person name="Mah S.A."/>
            <person name="Swanson W.J."/>
            <person name="Moy G.W."/>
            <person name="Vacquier V.D."/>
        </authorList>
    </citation>
    <scope>NUCLEOTIDE SEQUENCE</scope>
    <source>
        <strain evidence="5">BAL_030</strain>
    </source>
</reference>
<dbReference type="SUPFAM" id="SSF55729">
    <property type="entry name" value="Acyl-CoA N-acyltransferases (Nat)"/>
    <property type="match status" value="1"/>
</dbReference>
<feature type="domain" description="N-acetyltransferase" evidence="4">
    <location>
        <begin position="12"/>
        <end position="149"/>
    </location>
</feature>
<sequence>MVNFNLKANTTYLRLVEENDAEFICTLRNNDKLNTYISKSTADIKSQAEWIRNYKNRENNGEEYYFIICKSDDQSPIGTVRLYDFRENPKSFCWGSWILNEYKTKYAAVESALLVYEAGFSALGFEQSHFEVMKGNDKVHSFHLKMGAQKVSEDDVNIYYIFPKYKYKENKIQYARFLGK</sequence>
<keyword evidence="2" id="KW-0012">Acyltransferase</keyword>
<dbReference type="InterPro" id="IPR000182">
    <property type="entry name" value="GNAT_dom"/>
</dbReference>
<evidence type="ECO:0000256" key="3">
    <source>
        <dbReference type="ARBA" id="ARBA00038502"/>
    </source>
</evidence>
<keyword evidence="1" id="KW-0808">Transferase</keyword>
<dbReference type="RefSeq" id="WP_033854360.1">
    <property type="nucleotide sequence ID" value="NZ_JAVLUM010000032.1"/>
</dbReference>
<proteinExistence type="inferred from homology"/>
<gene>
    <name evidence="5" type="primary">fdtC</name>
</gene>
<dbReference type="Gene3D" id="3.40.630.30">
    <property type="match status" value="1"/>
</dbReference>
<dbReference type="InterPro" id="IPR016181">
    <property type="entry name" value="Acyl_CoA_acyltransferase"/>
</dbReference>